<dbReference type="InterPro" id="IPR011051">
    <property type="entry name" value="RmlC_Cupin_sf"/>
</dbReference>
<dbReference type="CDD" id="cd02222">
    <property type="entry name" value="cupin_TM1459-like"/>
    <property type="match status" value="1"/>
</dbReference>
<dbReference type="EMBL" id="DQVM01000111">
    <property type="protein sequence ID" value="HIQ30045.1"/>
    <property type="molecule type" value="Genomic_DNA"/>
</dbReference>
<gene>
    <name evidence="2" type="ORF">EYH45_05720</name>
</gene>
<name>A0A833EAV2_CALS0</name>
<dbReference type="Proteomes" id="UP000608579">
    <property type="component" value="Unassembled WGS sequence"/>
</dbReference>
<comment type="caution">
    <text evidence="2">The sequence shown here is derived from an EMBL/GenBank/DDBJ whole genome shotgun (WGS) entry which is preliminary data.</text>
</comment>
<dbReference type="SUPFAM" id="SSF51182">
    <property type="entry name" value="RmlC-like cupins"/>
    <property type="match status" value="1"/>
</dbReference>
<protein>
    <submittedName>
        <fullName evidence="2">Cupin domain-containing protein</fullName>
    </submittedName>
</protein>
<dbReference type="Gene3D" id="2.60.120.10">
    <property type="entry name" value="Jelly Rolls"/>
    <property type="match status" value="1"/>
</dbReference>
<proteinExistence type="predicted"/>
<feature type="domain" description="Cupin type-2" evidence="1">
    <location>
        <begin position="42"/>
        <end position="113"/>
    </location>
</feature>
<dbReference type="AlphaFoldDB" id="A0A833EAV2"/>
<evidence type="ECO:0000313" key="3">
    <source>
        <dbReference type="Proteomes" id="UP000608579"/>
    </source>
</evidence>
<evidence type="ECO:0000259" key="1">
    <source>
        <dbReference type="Pfam" id="PF07883"/>
    </source>
</evidence>
<dbReference type="InterPro" id="IPR013096">
    <property type="entry name" value="Cupin_2"/>
</dbReference>
<dbReference type="InterPro" id="IPR014710">
    <property type="entry name" value="RmlC-like_jellyroll"/>
</dbReference>
<organism evidence="2 3">
    <name type="scientific">Caldiarchaeum subterraneum</name>
    <dbReference type="NCBI Taxonomy" id="311458"/>
    <lineage>
        <taxon>Archaea</taxon>
        <taxon>Nitrososphaerota</taxon>
        <taxon>Candidatus Caldarchaeales</taxon>
        <taxon>Candidatus Caldarchaeaceae</taxon>
        <taxon>Candidatus Caldarchaeum</taxon>
    </lineage>
</organism>
<accession>A0A833EAV2</accession>
<dbReference type="Pfam" id="PF07883">
    <property type="entry name" value="Cupin_2"/>
    <property type="match status" value="1"/>
</dbReference>
<sequence length="123" mass="14151">MVYVVNVGDVGRVRLEKGEAEGVWVRYLVGEEQGAGRFYLRLYEVEPGGRTPLDRHVYEHEVYILQGVAALLYEENGMRRTREVKQGDVIFIASDEMHQFINIGEDKLVFLCVRGAERIYGEK</sequence>
<evidence type="ECO:0000313" key="2">
    <source>
        <dbReference type="EMBL" id="HIQ30045.1"/>
    </source>
</evidence>
<reference evidence="2" key="1">
    <citation type="journal article" date="2020" name="ISME J.">
        <title>Gammaproteobacteria mediating utilization of methyl-, sulfur- and petroleum organic compounds in deep ocean hydrothermal plumes.</title>
        <authorList>
            <person name="Zhou Z."/>
            <person name="Liu Y."/>
            <person name="Pan J."/>
            <person name="Cron B.R."/>
            <person name="Toner B.M."/>
            <person name="Anantharaman K."/>
            <person name="Breier J.A."/>
            <person name="Dick G.J."/>
            <person name="Li M."/>
        </authorList>
    </citation>
    <scope>NUCLEOTIDE SEQUENCE</scope>
    <source>
        <strain evidence="2">SZUA-1515</strain>
    </source>
</reference>